<feature type="region of interest" description="Disordered" evidence="1">
    <location>
        <begin position="226"/>
        <end position="267"/>
    </location>
</feature>
<dbReference type="PATRIC" id="fig|298794.3.peg.2019"/>
<evidence type="ECO:0008006" key="4">
    <source>
        <dbReference type="Google" id="ProtNLM"/>
    </source>
</evidence>
<dbReference type="PANTHER" id="PTHR36109">
    <property type="entry name" value="MEMBRANE PROTEIN-RELATED"/>
    <property type="match status" value="1"/>
</dbReference>
<protein>
    <recommendedName>
        <fullName evidence="4">General stress protein 17M-like domain-containing protein</fullName>
    </recommendedName>
</protein>
<dbReference type="Proteomes" id="UP000035955">
    <property type="component" value="Unassembled WGS sequence"/>
</dbReference>
<proteinExistence type="predicted"/>
<dbReference type="EMBL" id="LABY01000169">
    <property type="protein sequence ID" value="KMO32706.1"/>
    <property type="molecule type" value="Genomic_DNA"/>
</dbReference>
<evidence type="ECO:0000256" key="1">
    <source>
        <dbReference type="SAM" id="MobiDB-lite"/>
    </source>
</evidence>
<name>A0A0J6V1M3_9HYPH</name>
<accession>A0A0J6V1M3</accession>
<comment type="caution">
    <text evidence="2">The sequence shown here is derived from an EMBL/GenBank/DDBJ whole genome shotgun (WGS) entry which is preliminary data.</text>
</comment>
<dbReference type="RefSeq" id="WP_048446535.1">
    <property type="nucleotide sequence ID" value="NZ_LABY01000169.1"/>
</dbReference>
<gene>
    <name evidence="2" type="ORF">VQ02_22920</name>
</gene>
<dbReference type="OrthoDB" id="8455189at2"/>
<dbReference type="InterPro" id="IPR052948">
    <property type="entry name" value="Low_temp-induced_all0457"/>
</dbReference>
<feature type="region of interest" description="Disordered" evidence="1">
    <location>
        <begin position="44"/>
        <end position="65"/>
    </location>
</feature>
<sequence length="267" mass="26609">MATRTITALFDSYDDASAAVRKVEAAGVPHADISIVANNQDERYSSHVGTGRDGTTSETAHDASNGAGAGASLGTVLGGGAGLLTGLGLLAIPGVGPVVAAGWLVATLTGAGVGAAAGGLIGSLTGAGLSEEHAHSYAEGVRRGGTLVTVRADDAHADRVYSILKEHGSVDMDQRARGWREEGWSGRHDETAPSMTNPAAVAGGSSAVGAAGSTTTGLNTGGMPFAASAPPTTQSVDAGLPGTTRERHVGIEDELPPARQPLGTERR</sequence>
<evidence type="ECO:0000313" key="2">
    <source>
        <dbReference type="EMBL" id="KMO32706.1"/>
    </source>
</evidence>
<organism evidence="2 3">
    <name type="scientific">Methylobacterium variabile</name>
    <dbReference type="NCBI Taxonomy" id="298794"/>
    <lineage>
        <taxon>Bacteria</taxon>
        <taxon>Pseudomonadati</taxon>
        <taxon>Pseudomonadota</taxon>
        <taxon>Alphaproteobacteria</taxon>
        <taxon>Hyphomicrobiales</taxon>
        <taxon>Methylobacteriaceae</taxon>
        <taxon>Methylobacterium</taxon>
    </lineage>
</organism>
<reference evidence="2 3" key="1">
    <citation type="submission" date="2015-03" db="EMBL/GenBank/DDBJ databases">
        <title>Genome sequencing of Methylobacterium variabile DSM 16961.</title>
        <authorList>
            <person name="Chaudhry V."/>
            <person name="Patil P.B."/>
        </authorList>
    </citation>
    <scope>NUCLEOTIDE SEQUENCE [LARGE SCALE GENOMIC DNA]</scope>
    <source>
        <strain evidence="2 3">DSM 16961</strain>
    </source>
</reference>
<keyword evidence="3" id="KW-1185">Reference proteome</keyword>
<evidence type="ECO:0000313" key="3">
    <source>
        <dbReference type="Proteomes" id="UP000035955"/>
    </source>
</evidence>
<dbReference type="PANTHER" id="PTHR36109:SF2">
    <property type="entry name" value="MEMBRANE PROTEIN"/>
    <property type="match status" value="1"/>
</dbReference>
<dbReference type="AlphaFoldDB" id="A0A0J6V1M3"/>